<comment type="caution">
    <text evidence="3">The sequence shown here is derived from an EMBL/GenBank/DDBJ whole genome shotgun (WGS) entry which is preliminary data.</text>
</comment>
<dbReference type="SUPFAM" id="SSF53448">
    <property type="entry name" value="Nucleotide-diphospho-sugar transferases"/>
    <property type="match status" value="1"/>
</dbReference>
<dbReference type="InterPro" id="IPR001173">
    <property type="entry name" value="Glyco_trans_2-like"/>
</dbReference>
<dbReference type="EC" id="2.4.-.-" evidence="3"/>
<feature type="compositionally biased region" description="Low complexity" evidence="1">
    <location>
        <begin position="265"/>
        <end position="277"/>
    </location>
</feature>
<sequence length="308" mass="32773">MRVDVVTAAHAPHARYLAAAWASLRAQTHHAWRWLIQLDGTDERPLRSALEACGAAADRRVEIAAHRTAVGPANSRNLALARATAPLIQNLDADDELEPAALALLSAALTERPATGYAAGQARDLLPGGRLRPHRLPLRDGPLPRGILLEHWNTAAGRYRLPLHPAGVMWRRGLLECLGGWSAMHGMEDTATLIAASARTAGVLLPAPTLRYRKHPQQISGQNSKFAGGGGADSAYPAARPPPADSPRLAPAAHRGRDRGPRLKPAAPGARQGGQRARSCRAWGRARCGVGARLVTRWCGSVTEVGDA</sequence>
<dbReference type="InterPro" id="IPR029044">
    <property type="entry name" value="Nucleotide-diphossugar_trans"/>
</dbReference>
<gene>
    <name evidence="3" type="ORF">RM780_26430</name>
</gene>
<evidence type="ECO:0000313" key="4">
    <source>
        <dbReference type="Proteomes" id="UP001183388"/>
    </source>
</evidence>
<name>A0ABU2LFU6_9ACTN</name>
<protein>
    <submittedName>
        <fullName evidence="3">Glycosyltransferase family A protein</fullName>
        <ecNumber evidence="3">2.4.-.-</ecNumber>
    </submittedName>
</protein>
<evidence type="ECO:0000313" key="3">
    <source>
        <dbReference type="EMBL" id="MDT0310458.1"/>
    </source>
</evidence>
<evidence type="ECO:0000256" key="1">
    <source>
        <dbReference type="SAM" id="MobiDB-lite"/>
    </source>
</evidence>
<keyword evidence="3" id="KW-0328">Glycosyltransferase</keyword>
<dbReference type="Gene3D" id="3.90.550.10">
    <property type="entry name" value="Spore Coat Polysaccharide Biosynthesis Protein SpsA, Chain A"/>
    <property type="match status" value="1"/>
</dbReference>
<dbReference type="GO" id="GO:0016757">
    <property type="term" value="F:glycosyltransferase activity"/>
    <property type="evidence" value="ECO:0007669"/>
    <property type="project" value="UniProtKB-KW"/>
</dbReference>
<dbReference type="EMBL" id="JAVREN010000073">
    <property type="protein sequence ID" value="MDT0310458.1"/>
    <property type="molecule type" value="Genomic_DNA"/>
</dbReference>
<proteinExistence type="predicted"/>
<dbReference type="CDD" id="cd00761">
    <property type="entry name" value="Glyco_tranf_GTA_type"/>
    <property type="match status" value="1"/>
</dbReference>
<feature type="domain" description="Glycosyltransferase 2-like" evidence="2">
    <location>
        <begin position="14"/>
        <end position="136"/>
    </location>
</feature>
<keyword evidence="3" id="KW-0808">Transferase</keyword>
<evidence type="ECO:0000259" key="2">
    <source>
        <dbReference type="Pfam" id="PF00535"/>
    </source>
</evidence>
<dbReference type="RefSeq" id="WP_311633426.1">
    <property type="nucleotide sequence ID" value="NZ_JAVREN010000073.1"/>
</dbReference>
<dbReference type="Pfam" id="PF00535">
    <property type="entry name" value="Glycos_transf_2"/>
    <property type="match status" value="1"/>
</dbReference>
<accession>A0ABU2LFU6</accession>
<dbReference type="Proteomes" id="UP001183388">
    <property type="component" value="Unassembled WGS sequence"/>
</dbReference>
<reference evidence="4" key="1">
    <citation type="submission" date="2023-07" db="EMBL/GenBank/DDBJ databases">
        <title>30 novel species of actinomycetes from the DSMZ collection.</title>
        <authorList>
            <person name="Nouioui I."/>
        </authorList>
    </citation>
    <scope>NUCLEOTIDE SEQUENCE [LARGE SCALE GENOMIC DNA]</scope>
    <source>
        <strain evidence="4">DSM 44917</strain>
    </source>
</reference>
<feature type="region of interest" description="Disordered" evidence="1">
    <location>
        <begin position="214"/>
        <end position="278"/>
    </location>
</feature>
<keyword evidence="4" id="KW-1185">Reference proteome</keyword>
<organism evidence="3 4">
    <name type="scientific">Streptomyces boetiae</name>
    <dbReference type="NCBI Taxonomy" id="3075541"/>
    <lineage>
        <taxon>Bacteria</taxon>
        <taxon>Bacillati</taxon>
        <taxon>Actinomycetota</taxon>
        <taxon>Actinomycetes</taxon>
        <taxon>Kitasatosporales</taxon>
        <taxon>Streptomycetaceae</taxon>
        <taxon>Streptomyces</taxon>
    </lineage>
</organism>